<dbReference type="Proteomes" id="UP000765845">
    <property type="component" value="Unassembled WGS sequence"/>
</dbReference>
<keyword evidence="4" id="KW-0812">Transmembrane</keyword>
<dbReference type="EMBL" id="JAAWWK010000001">
    <property type="protein sequence ID" value="NKI16066.1"/>
    <property type="molecule type" value="Genomic_DNA"/>
</dbReference>
<dbReference type="Gene3D" id="2.40.160.60">
    <property type="entry name" value="Outer membrane protein transport protein (OMPP1/FadL/TodX)"/>
    <property type="match status" value="1"/>
</dbReference>
<comment type="caution">
    <text evidence="9">The sequence shown here is derived from an EMBL/GenBank/DDBJ whole genome shotgun (WGS) entry which is preliminary data.</text>
</comment>
<gene>
    <name evidence="9" type="ORF">HCU74_01410</name>
</gene>
<evidence type="ECO:0000313" key="10">
    <source>
        <dbReference type="Proteomes" id="UP000765845"/>
    </source>
</evidence>
<proteinExistence type="inferred from homology"/>
<evidence type="ECO:0000256" key="6">
    <source>
        <dbReference type="ARBA" id="ARBA00023136"/>
    </source>
</evidence>
<evidence type="ECO:0000256" key="1">
    <source>
        <dbReference type="ARBA" id="ARBA00004571"/>
    </source>
</evidence>
<evidence type="ECO:0000256" key="7">
    <source>
        <dbReference type="ARBA" id="ARBA00023237"/>
    </source>
</evidence>
<dbReference type="PANTHER" id="PTHR35093">
    <property type="entry name" value="OUTER MEMBRANE PROTEIN NMB0088-RELATED"/>
    <property type="match status" value="1"/>
</dbReference>
<dbReference type="PANTHER" id="PTHR35093:SF8">
    <property type="entry name" value="OUTER MEMBRANE PROTEIN NMB0088-RELATED"/>
    <property type="match status" value="1"/>
</dbReference>
<dbReference type="Pfam" id="PF03349">
    <property type="entry name" value="Toluene_X"/>
    <property type="match status" value="1"/>
</dbReference>
<feature type="signal peptide" evidence="8">
    <location>
        <begin position="1"/>
        <end position="23"/>
    </location>
</feature>
<dbReference type="RefSeq" id="WP_168448608.1">
    <property type="nucleotide sequence ID" value="NZ_JAAWWK010000001.1"/>
</dbReference>
<comment type="similarity">
    <text evidence="2">Belongs to the OmpP1/FadL family.</text>
</comment>
<keyword evidence="7" id="KW-0998">Cell outer membrane</keyword>
<accession>A0ABX1GAW9</accession>
<reference evidence="9 10" key="1">
    <citation type="submission" date="2020-04" db="EMBL/GenBank/DDBJ databases">
        <authorList>
            <person name="Yoon J."/>
        </authorList>
    </citation>
    <scope>NUCLEOTIDE SEQUENCE [LARGE SCALE GENOMIC DNA]</scope>
    <source>
        <strain evidence="9 10">KMU-166</strain>
    </source>
</reference>
<keyword evidence="3" id="KW-1134">Transmembrane beta strand</keyword>
<comment type="subcellular location">
    <subcellularLocation>
        <location evidence="1">Cell outer membrane</location>
        <topology evidence="1">Multi-pass membrane protein</topology>
    </subcellularLocation>
</comment>
<dbReference type="SUPFAM" id="SSF56935">
    <property type="entry name" value="Porins"/>
    <property type="match status" value="1"/>
</dbReference>
<keyword evidence="10" id="KW-1185">Reference proteome</keyword>
<evidence type="ECO:0000256" key="4">
    <source>
        <dbReference type="ARBA" id="ARBA00022692"/>
    </source>
</evidence>
<evidence type="ECO:0000313" key="9">
    <source>
        <dbReference type="EMBL" id="NKI16066.1"/>
    </source>
</evidence>
<name>A0ABX1GAW9_9GAMM</name>
<evidence type="ECO:0000256" key="2">
    <source>
        <dbReference type="ARBA" id="ARBA00008163"/>
    </source>
</evidence>
<evidence type="ECO:0008006" key="11">
    <source>
        <dbReference type="Google" id="ProtNLM"/>
    </source>
</evidence>
<keyword evidence="5 8" id="KW-0732">Signal</keyword>
<feature type="chain" id="PRO_5046954352" description="Outer membrane protein transport protein (OMPP1/FadL/TodX)" evidence="8">
    <location>
        <begin position="24"/>
        <end position="431"/>
    </location>
</feature>
<protein>
    <recommendedName>
        <fullName evidence="11">Outer membrane protein transport protein (OMPP1/FadL/TodX)</fullName>
    </recommendedName>
</protein>
<keyword evidence="6" id="KW-0472">Membrane</keyword>
<evidence type="ECO:0000256" key="5">
    <source>
        <dbReference type="ARBA" id="ARBA00022729"/>
    </source>
</evidence>
<sequence>MLKNFAYHAVLSGGLCSVLSAQAANGIYLTAYGAEATAMGGAEIAAVSDTGALIANPAGLANIANSRTDYSATAFSIARTGHKDGYSGRTRVSNELGSVVGAGHARRFNSESQFVWGAGVNVAGGLGYVYNNLDNVYGTVDDATSLFSLFRFSGGLAWNYSDKLRLGVVVAATYAGAEQSLFEDTSVATAEQTFFGVKVRDLSGWGGDVKLGMQYQVNEQVIVGANYTTESKIDLDGGSMTVNYEAIGAGRVTYQDVSMEGLETPREFGIGVFWKPRADWGLSAEANWFDWAGSTRRLTLSASDPDRTAPADELEFSSSTKMHSQIVYSIGVEKHLGNNRTLRAGYSYHSLILDKASLSPTFALTPRHDLSVGYTSKLNRRWLINTALAYQPRTETRYHNPETPFGPSSEINESLALHFTFSQINQGSRPL</sequence>
<evidence type="ECO:0000256" key="8">
    <source>
        <dbReference type="SAM" id="SignalP"/>
    </source>
</evidence>
<evidence type="ECO:0000256" key="3">
    <source>
        <dbReference type="ARBA" id="ARBA00022452"/>
    </source>
</evidence>
<organism evidence="9 10">
    <name type="scientific">Spongiibacter thalassae</name>
    <dbReference type="NCBI Taxonomy" id="2721624"/>
    <lineage>
        <taxon>Bacteria</taxon>
        <taxon>Pseudomonadati</taxon>
        <taxon>Pseudomonadota</taxon>
        <taxon>Gammaproteobacteria</taxon>
        <taxon>Cellvibrionales</taxon>
        <taxon>Spongiibacteraceae</taxon>
        <taxon>Spongiibacter</taxon>
    </lineage>
</organism>
<dbReference type="InterPro" id="IPR005017">
    <property type="entry name" value="OMPP1/FadL/TodX"/>
</dbReference>